<comment type="caution">
    <text evidence="1">The sequence shown here is derived from an EMBL/GenBank/DDBJ whole genome shotgun (WGS) entry which is preliminary data.</text>
</comment>
<evidence type="ECO:0000313" key="1">
    <source>
        <dbReference type="EMBL" id="KAK3079300.1"/>
    </source>
</evidence>
<reference evidence="1" key="1">
    <citation type="submission" date="2024-09" db="EMBL/GenBank/DDBJ databases">
        <title>Black Yeasts Isolated from many extreme environments.</title>
        <authorList>
            <person name="Coleine C."/>
            <person name="Stajich J.E."/>
            <person name="Selbmann L."/>
        </authorList>
    </citation>
    <scope>NUCLEOTIDE SEQUENCE</scope>
    <source>
        <strain evidence="1">CCFEE 5737</strain>
    </source>
</reference>
<feature type="non-terminal residue" evidence="1">
    <location>
        <position position="1"/>
    </location>
</feature>
<evidence type="ECO:0000313" key="2">
    <source>
        <dbReference type="Proteomes" id="UP001186974"/>
    </source>
</evidence>
<name>A0ACC3DRN2_9PEZI</name>
<dbReference type="Proteomes" id="UP001186974">
    <property type="component" value="Unassembled WGS sequence"/>
</dbReference>
<sequence length="99" mass="10725">QQQRRQQHQAQQQNTQFIPTPPQATAGASAPTTTKISTNTLSASASASAGNTPLMTDFLPEDFDMFDAEFNINDADLEAMIADATQGFWVNFPGEVGIY</sequence>
<accession>A0ACC3DRN2</accession>
<keyword evidence="2" id="KW-1185">Reference proteome</keyword>
<dbReference type="EMBL" id="JAWDJW010001234">
    <property type="protein sequence ID" value="KAK3079300.1"/>
    <property type="molecule type" value="Genomic_DNA"/>
</dbReference>
<gene>
    <name evidence="1" type="ORF">LTS18_005200</name>
</gene>
<organism evidence="1 2">
    <name type="scientific">Coniosporium uncinatum</name>
    <dbReference type="NCBI Taxonomy" id="93489"/>
    <lineage>
        <taxon>Eukaryota</taxon>
        <taxon>Fungi</taxon>
        <taxon>Dikarya</taxon>
        <taxon>Ascomycota</taxon>
        <taxon>Pezizomycotina</taxon>
        <taxon>Dothideomycetes</taxon>
        <taxon>Dothideomycetes incertae sedis</taxon>
        <taxon>Coniosporium</taxon>
    </lineage>
</organism>
<protein>
    <submittedName>
        <fullName evidence="1">Uncharacterized protein</fullName>
    </submittedName>
</protein>
<proteinExistence type="predicted"/>